<evidence type="ECO:0000313" key="11">
    <source>
        <dbReference type="Proteomes" id="UP000007953"/>
    </source>
</evidence>
<dbReference type="InterPro" id="IPR003439">
    <property type="entry name" value="ABC_transporter-like_ATP-bd"/>
</dbReference>
<dbReference type="Pfam" id="PF08402">
    <property type="entry name" value="TOBE_2"/>
    <property type="match status" value="1"/>
</dbReference>
<sequence length="606" mass="64631">MPVPDRAGGAVDGGGADPQLHPRLQERLDFRLGRPGVADLSRVDLDVAAGGAGHAGDRAGRGRAGRLCAGAPPEPRQPPDRGMPDAARGAAGPGDGARPDHRVRRLRRLPRERVVHRLRARGVHAAVHGARGGGGLRRAGPEDAGGGRGQPGRDVLAAFPHHRAAQCPARHPGRRADGGDAVGGRIQPDLDAAHAADQDPAGRPGRHLRVDAAGDRQRLYADLFRHDRAAAGADAALRRPAHAQRNPFPMSTGTEPLHLAPVPIRLRGCGKHFGGQRVLDPLDLDIGAGETLVLLGPSGCGKTTTLRIVAGLDAPDAGGTVRFGDEDVTARPIERRRVGMVFQNYALFPNLGVRGNVEYGLRIQRRRNRLTDAQIRARADALLEMMHLTPYADRAIGQLSGGQRQRVALARALAPEPRVLLLDEPLTALDAKLRESVRAEMDRLLRGLGITTVYVTHDQEEAMALADRIVVMDAGRIAQIGTPREVYFQPANRHVADFIGIMNRLDGVRQDGAFVCAGGRVAMPPGEGTDPALFFRPEDAVLADPERAALKGVVESAVFLGFRTRVRVAGVSSTPLFIDVPGRQQFTPGHAVGIEIAADRLLTLQA</sequence>
<dbReference type="SUPFAM" id="SSF50331">
    <property type="entry name" value="MOP-like"/>
    <property type="match status" value="1"/>
</dbReference>
<dbReference type="GO" id="GO:0015697">
    <property type="term" value="P:quaternary ammonium group transport"/>
    <property type="evidence" value="ECO:0007669"/>
    <property type="project" value="UniProtKB-ARBA"/>
</dbReference>
<dbReference type="PANTHER" id="PTHR43875:SF15">
    <property type="entry name" value="TREHALOSE IMPORT ATP-BINDING PROTEIN SUGC"/>
    <property type="match status" value="1"/>
</dbReference>
<dbReference type="GO" id="GO:0016887">
    <property type="term" value="F:ATP hydrolysis activity"/>
    <property type="evidence" value="ECO:0007669"/>
    <property type="project" value="InterPro"/>
</dbReference>
<accession>F6G0Z7</accession>
<dbReference type="PROSITE" id="PS00211">
    <property type="entry name" value="ABC_TRANSPORTER_1"/>
    <property type="match status" value="1"/>
</dbReference>
<feature type="domain" description="ABC transporter" evidence="9">
    <location>
        <begin position="264"/>
        <end position="499"/>
    </location>
</feature>
<feature type="region of interest" description="Disordered" evidence="8">
    <location>
        <begin position="165"/>
        <end position="186"/>
    </location>
</feature>
<organism evidence="10 11">
    <name type="scientific">Ralstonia solanacearum (strain Po82)</name>
    <dbReference type="NCBI Taxonomy" id="1031711"/>
    <lineage>
        <taxon>Bacteria</taxon>
        <taxon>Pseudomonadati</taxon>
        <taxon>Pseudomonadota</taxon>
        <taxon>Betaproteobacteria</taxon>
        <taxon>Burkholderiales</taxon>
        <taxon>Burkholderiaceae</taxon>
        <taxon>Ralstonia</taxon>
        <taxon>Ralstonia solanacearum species complex</taxon>
    </lineage>
</organism>
<dbReference type="PATRIC" id="fig|1031711.3.peg.1776"/>
<gene>
    <name evidence="10" type="ordered locus">RSPO_c01827</name>
</gene>
<evidence type="ECO:0000256" key="8">
    <source>
        <dbReference type="SAM" id="MobiDB-lite"/>
    </source>
</evidence>
<evidence type="ECO:0000313" key="10">
    <source>
        <dbReference type="EMBL" id="AEG69127.1"/>
    </source>
</evidence>
<name>F6G0Z7_RALS8</name>
<dbReference type="InterPro" id="IPR047641">
    <property type="entry name" value="ABC_transpr_MalK/UgpC-like"/>
</dbReference>
<evidence type="ECO:0000256" key="4">
    <source>
        <dbReference type="ARBA" id="ARBA00022741"/>
    </source>
</evidence>
<dbReference type="PROSITE" id="PS50893">
    <property type="entry name" value="ABC_TRANSPORTER_2"/>
    <property type="match status" value="1"/>
</dbReference>
<evidence type="ECO:0000259" key="9">
    <source>
        <dbReference type="PROSITE" id="PS50893"/>
    </source>
</evidence>
<dbReference type="InterPro" id="IPR027417">
    <property type="entry name" value="P-loop_NTPase"/>
</dbReference>
<keyword evidence="3" id="KW-0997">Cell inner membrane</keyword>
<evidence type="ECO:0000256" key="5">
    <source>
        <dbReference type="ARBA" id="ARBA00022840"/>
    </source>
</evidence>
<keyword evidence="5 10" id="KW-0067">ATP-binding</keyword>
<dbReference type="GO" id="GO:0055052">
    <property type="term" value="C:ATP-binding cassette (ABC) transporter complex, substrate-binding subunit-containing"/>
    <property type="evidence" value="ECO:0007669"/>
    <property type="project" value="TreeGrafter"/>
</dbReference>
<feature type="region of interest" description="Disordered" evidence="8">
    <location>
        <begin position="1"/>
        <end position="22"/>
    </location>
</feature>
<dbReference type="InterPro" id="IPR013611">
    <property type="entry name" value="Transp-assoc_OB_typ2"/>
</dbReference>
<evidence type="ECO:0000256" key="1">
    <source>
        <dbReference type="ARBA" id="ARBA00022448"/>
    </source>
</evidence>
<dbReference type="InterPro" id="IPR008995">
    <property type="entry name" value="Mo/tungstate-bd_C_term_dom"/>
</dbReference>
<dbReference type="EMBL" id="CP002819">
    <property type="protein sequence ID" value="AEG69127.1"/>
    <property type="molecule type" value="Genomic_DNA"/>
</dbReference>
<dbReference type="HOGENOM" id="CLU_450451_0_0_4"/>
<dbReference type="InterPro" id="IPR003593">
    <property type="entry name" value="AAA+_ATPase"/>
</dbReference>
<feature type="region of interest" description="Disordered" evidence="8">
    <location>
        <begin position="51"/>
        <end position="103"/>
    </location>
</feature>
<dbReference type="KEGG" id="rsn:RSPO_c01827"/>
<dbReference type="Proteomes" id="UP000007953">
    <property type="component" value="Chromosome"/>
</dbReference>
<feature type="compositionally biased region" description="Gly residues" evidence="8">
    <location>
        <begin position="130"/>
        <end position="150"/>
    </location>
</feature>
<dbReference type="PANTHER" id="PTHR43875">
    <property type="entry name" value="MALTODEXTRIN IMPORT ATP-BINDING PROTEIN MSMX"/>
    <property type="match status" value="1"/>
</dbReference>
<evidence type="ECO:0000256" key="3">
    <source>
        <dbReference type="ARBA" id="ARBA00022519"/>
    </source>
</evidence>
<keyword evidence="7" id="KW-0472">Membrane</keyword>
<dbReference type="AlphaFoldDB" id="F6G0Z7"/>
<keyword evidence="6" id="KW-1278">Translocase</keyword>
<keyword evidence="2" id="KW-1003">Cell membrane</keyword>
<evidence type="ECO:0000256" key="6">
    <source>
        <dbReference type="ARBA" id="ARBA00022967"/>
    </source>
</evidence>
<dbReference type="SMART" id="SM00382">
    <property type="entry name" value="AAA"/>
    <property type="match status" value="1"/>
</dbReference>
<keyword evidence="4" id="KW-0547">Nucleotide-binding</keyword>
<reference evidence="10 11" key="1">
    <citation type="journal article" date="2011" name="J. Bacteriol.">
        <title>Complete genome sequence of the plant pathogen Ralstonia solanacearum strain Po82.</title>
        <authorList>
            <person name="Xu J."/>
            <person name="Zheng H.J."/>
            <person name="Liu L."/>
            <person name="Pan Z.C."/>
            <person name="Prior P."/>
            <person name="Tang B."/>
            <person name="Xu J.S."/>
            <person name="Zhang H."/>
            <person name="Tian Q."/>
            <person name="Zhang L.Q."/>
            <person name="Feng J."/>
        </authorList>
    </citation>
    <scope>NUCLEOTIDE SEQUENCE [LARGE SCALE GENOMIC DNA]</scope>
    <source>
        <strain evidence="10 11">Po82</strain>
    </source>
</reference>
<feature type="region of interest" description="Disordered" evidence="8">
    <location>
        <begin position="128"/>
        <end position="150"/>
    </location>
</feature>
<dbReference type="Gene3D" id="3.40.50.300">
    <property type="entry name" value="P-loop containing nucleotide triphosphate hydrolases"/>
    <property type="match status" value="1"/>
</dbReference>
<evidence type="ECO:0000256" key="7">
    <source>
        <dbReference type="ARBA" id="ARBA00023136"/>
    </source>
</evidence>
<protein>
    <submittedName>
        <fullName evidence="10">Thiosulfate ABC transporter ATP-binding protein</fullName>
    </submittedName>
</protein>
<proteinExistence type="predicted"/>
<evidence type="ECO:0000256" key="2">
    <source>
        <dbReference type="ARBA" id="ARBA00022475"/>
    </source>
</evidence>
<dbReference type="GO" id="GO:0005524">
    <property type="term" value="F:ATP binding"/>
    <property type="evidence" value="ECO:0007669"/>
    <property type="project" value="UniProtKB-KW"/>
</dbReference>
<dbReference type="Pfam" id="PF00005">
    <property type="entry name" value="ABC_tran"/>
    <property type="match status" value="1"/>
</dbReference>
<keyword evidence="1" id="KW-0813">Transport</keyword>
<dbReference type="SUPFAM" id="SSF52540">
    <property type="entry name" value="P-loop containing nucleoside triphosphate hydrolases"/>
    <property type="match status" value="1"/>
</dbReference>
<dbReference type="InterPro" id="IPR017871">
    <property type="entry name" value="ABC_transporter-like_CS"/>
</dbReference>
<dbReference type="FunFam" id="3.40.50.300:FF:000425">
    <property type="entry name" value="Probable ABC transporter, ATP-binding subunit"/>
    <property type="match status" value="1"/>
</dbReference>
<dbReference type="GO" id="GO:0022857">
    <property type="term" value="F:transmembrane transporter activity"/>
    <property type="evidence" value="ECO:0007669"/>
    <property type="project" value="InterPro"/>
</dbReference>
<dbReference type="eggNOG" id="COG3842">
    <property type="taxonomic scope" value="Bacteria"/>
</dbReference>